<comment type="catalytic activity">
    <reaction evidence="12 13">
        <text>DNA(n) + a 2'-deoxyribonucleoside 5'-triphosphate = DNA(n+1) + diphosphate</text>
        <dbReference type="Rhea" id="RHEA:22508"/>
        <dbReference type="Rhea" id="RHEA-COMP:17339"/>
        <dbReference type="Rhea" id="RHEA-COMP:17340"/>
        <dbReference type="ChEBI" id="CHEBI:33019"/>
        <dbReference type="ChEBI" id="CHEBI:61560"/>
        <dbReference type="ChEBI" id="CHEBI:173112"/>
        <dbReference type="EC" id="2.7.7.49"/>
    </reaction>
</comment>
<evidence type="ECO:0000256" key="6">
    <source>
        <dbReference type="ARBA" id="ARBA00022695"/>
    </source>
</evidence>
<feature type="domain" description="Reverse transcriptase" evidence="15">
    <location>
        <begin position="576"/>
        <end position="920"/>
    </location>
</feature>
<sequence length="1114" mass="127406">MSDISLASTLKDSESPQPVSLPQPELPPTFQHKTLSAVFPCLFSLASLFTALSGQQFPKPDHPPEFQQFVHTTLCAFSCEESARKVRWDDRKVLVHQRTHDAVSGILREIHDRKKGSSVLLQVTDKVKQYNSGVNLQRPFVMNQHIHSPAAVFEQPMWMSLRHNIGDIAFRQLIVHSSLFILIDNNCFLQLSGEPLNDINLSNMPPFAQTAAPRVRQSKLSKRAIQALKRKREEEVATSEEGVMEGRESKDAKAPSPKKHKLQLSSMGIQRNRMFYGKPYQVAGKHPSRGLPPNHILNTCKPPSDEMPKDLECLKLLAVIFPSMLTLEEGRAPKVKGSNERLKRMAGIAREMLVRHSRANYHRILKDCMVKLEKETPYPCLPPDSAKEDSSIPVTQNIPSSGSELPKPPTSSRLASGRNGPEPPPPLEPKTQRQVCWFVRRVIKALFSTVILGSQHNQDVILASTRRFVTISQHETVSIHSILQDIRINDFEWLALGEKGKRVNQAEMEKRRMLVVDLLKWIFEGFLIPLLKNTFYITESANTKYETVYFTHDDWSHAAKPHFEGLKEKLLVSLTQAEKIVAESRKIGVSVVRLIPKPTGFRPIVNLGRPVNIRGDRAGDNTRPVSKWDMKSTNDLLRDPLLILNYEKTRKRSLLGGALFGTNDFVPHIQQLKSDLYKRHGSKLPKLYFVKMDIKAAFDTIKQDRVLEIVEEILDQDHDYCIMMYGALLPPGNENRSKAPRKLYRSKAVADNMLHPTFADHAREIVQSMRNAAMVDLARRRTVKTADVMRLLREHIKENTWQMGRNLYRQKTGIPQGSKVSSVLCAMFYSYLENEHLDWAQQKYSLLLRYTDDFLYITDNPQLAARFVKEMFRGFPDYGAHISPAKTLLSFECVVNDLKLPVADVNQEGEVEFPYCGFLINVKTLELKQDYTRMVGHPIKHSFALRSMSKKHSNLVTWLCRQLQNRNQIAHLNTALNSLDTVLFNVGTNFAFAAMKVVVYHKGHDIDERLHKHIFKSLVAAADYTYFAGRARVKHYAQVQTVDKPREEVPVRKSDFDYVAFKCMSRVLRRKASKYKTVVDSIEELLKRRIYRNAPSRWDRVVDQCWEAVGDAVY</sequence>
<dbReference type="OrthoDB" id="289721at2759"/>
<accession>A0A1E3HQZ5</accession>
<evidence type="ECO:0000256" key="8">
    <source>
        <dbReference type="ARBA" id="ARBA00022842"/>
    </source>
</evidence>
<dbReference type="GO" id="GO:0046872">
    <property type="term" value="F:metal ion binding"/>
    <property type="evidence" value="ECO:0007669"/>
    <property type="project" value="UniProtKB-KW"/>
</dbReference>
<keyword evidence="8 13" id="KW-0460">Magnesium</keyword>
<dbReference type="InterPro" id="IPR003545">
    <property type="entry name" value="Telomerase_RT"/>
</dbReference>
<keyword evidence="6 13" id="KW-0548">Nucleotidyltransferase</keyword>
<proteinExistence type="inferred from homology"/>
<dbReference type="Pfam" id="PF12009">
    <property type="entry name" value="Telomerase_RBD"/>
    <property type="match status" value="1"/>
</dbReference>
<keyword evidence="17" id="KW-1185">Reference proteome</keyword>
<keyword evidence="5 13" id="KW-0808">Transferase</keyword>
<dbReference type="RefSeq" id="XP_018993601.1">
    <property type="nucleotide sequence ID" value="XM_019138165.1"/>
</dbReference>
<keyword evidence="9 13" id="KW-0779">Telomere</keyword>
<dbReference type="Gene3D" id="1.10.357.90">
    <property type="match status" value="1"/>
</dbReference>
<dbReference type="STRING" id="1295533.A0A1E3HQZ5"/>
<dbReference type="PANTHER" id="PTHR12066:SF0">
    <property type="entry name" value="TELOMERASE REVERSE TRANSCRIPTASE"/>
    <property type="match status" value="1"/>
</dbReference>
<feature type="region of interest" description="Disordered" evidence="14">
    <location>
        <begin position="229"/>
        <end position="264"/>
    </location>
</feature>
<reference evidence="16 17" key="1">
    <citation type="submission" date="2016-06" db="EMBL/GenBank/DDBJ databases">
        <title>Evolution of pathogenesis and genome organization in the Tremellales.</title>
        <authorList>
            <person name="Cuomo C."/>
            <person name="Litvintseva A."/>
            <person name="Heitman J."/>
            <person name="Chen Y."/>
            <person name="Sun S."/>
            <person name="Springer D."/>
            <person name="Dromer F."/>
            <person name="Young S."/>
            <person name="Zeng Q."/>
            <person name="Chapman S."/>
            <person name="Gujja S."/>
            <person name="Saif S."/>
            <person name="Birren B."/>
        </authorList>
    </citation>
    <scope>NUCLEOTIDE SEQUENCE [LARGE SCALE GENOMIC DNA]</scope>
    <source>
        <strain evidence="16 17">CBS 6039</strain>
    </source>
</reference>
<dbReference type="EMBL" id="AWGJ01000006">
    <property type="protein sequence ID" value="ODN78555.1"/>
    <property type="molecule type" value="Genomic_DNA"/>
</dbReference>
<dbReference type="InterPro" id="IPR043502">
    <property type="entry name" value="DNA/RNA_pol_sf"/>
</dbReference>
<dbReference type="Gene3D" id="1.10.132.70">
    <property type="match status" value="1"/>
</dbReference>
<evidence type="ECO:0000256" key="2">
    <source>
        <dbReference type="ARBA" id="ARBA00012493"/>
    </source>
</evidence>
<dbReference type="PANTHER" id="PTHR12066">
    <property type="entry name" value="TELOMERASE REVERSE TRANSCRIPTASE"/>
    <property type="match status" value="1"/>
</dbReference>
<dbReference type="AlphaFoldDB" id="A0A1E3HQZ5"/>
<dbReference type="PROSITE" id="PS50878">
    <property type="entry name" value="RT_POL"/>
    <property type="match status" value="1"/>
</dbReference>
<name>A0A1E3HQZ5_9TREE</name>
<dbReference type="InterPro" id="IPR000477">
    <property type="entry name" value="RT_dom"/>
</dbReference>
<dbReference type="PRINTS" id="PR01365">
    <property type="entry name" value="TELOMERASERT"/>
</dbReference>
<evidence type="ECO:0000256" key="9">
    <source>
        <dbReference type="ARBA" id="ARBA00022895"/>
    </source>
</evidence>
<keyword evidence="11 13" id="KW-0539">Nucleus</keyword>
<keyword evidence="7 13" id="KW-0479">Metal-binding</keyword>
<evidence type="ECO:0000256" key="4">
    <source>
        <dbReference type="ARBA" id="ARBA00022454"/>
    </source>
</evidence>
<evidence type="ECO:0000313" key="16">
    <source>
        <dbReference type="EMBL" id="ODN78555.1"/>
    </source>
</evidence>
<organism evidence="16 17">
    <name type="scientific">Cryptococcus amylolentus CBS 6039</name>
    <dbReference type="NCBI Taxonomy" id="1295533"/>
    <lineage>
        <taxon>Eukaryota</taxon>
        <taxon>Fungi</taxon>
        <taxon>Dikarya</taxon>
        <taxon>Basidiomycota</taxon>
        <taxon>Agaricomycotina</taxon>
        <taxon>Tremellomycetes</taxon>
        <taxon>Tremellales</taxon>
        <taxon>Cryptococcaceae</taxon>
        <taxon>Cryptococcus</taxon>
    </lineage>
</organism>
<keyword evidence="10 13" id="KW-0695">RNA-directed DNA polymerase</keyword>
<comment type="function">
    <text evidence="13">Telomerase is a ribonucleoprotein enzyme essential for the replication of chromosome termini in most eukaryotes. It elongates telomeres. It is a reverse transcriptase that adds simple sequence repeats to chromosome ends by copying a template sequence within the RNA component of the enzyme.</text>
</comment>
<dbReference type="GO" id="GO:0000781">
    <property type="term" value="C:chromosome, telomeric region"/>
    <property type="evidence" value="ECO:0007669"/>
    <property type="project" value="UniProtKB-SubCell"/>
</dbReference>
<dbReference type="SMART" id="SM00975">
    <property type="entry name" value="Telomerase_RBD"/>
    <property type="match status" value="1"/>
</dbReference>
<evidence type="ECO:0000256" key="3">
    <source>
        <dbReference type="ARBA" id="ARBA00016182"/>
    </source>
</evidence>
<feature type="compositionally biased region" description="Basic and acidic residues" evidence="14">
    <location>
        <begin position="244"/>
        <end position="253"/>
    </location>
</feature>
<evidence type="ECO:0000256" key="7">
    <source>
        <dbReference type="ARBA" id="ARBA00022723"/>
    </source>
</evidence>
<comment type="subcellular location">
    <subcellularLocation>
        <location evidence="13">Nucleus</location>
    </subcellularLocation>
    <subcellularLocation>
        <location evidence="13">Chromosome</location>
        <location evidence="13">Telomere</location>
    </subcellularLocation>
</comment>
<feature type="compositionally biased region" description="Polar residues" evidence="14">
    <location>
        <begin position="392"/>
        <end position="403"/>
    </location>
</feature>
<evidence type="ECO:0000256" key="14">
    <source>
        <dbReference type="SAM" id="MobiDB-lite"/>
    </source>
</evidence>
<dbReference type="GO" id="GO:0070034">
    <property type="term" value="F:telomerase RNA binding"/>
    <property type="evidence" value="ECO:0007669"/>
    <property type="project" value="TreeGrafter"/>
</dbReference>
<feature type="region of interest" description="Disordered" evidence="14">
    <location>
        <begin position="380"/>
        <end position="430"/>
    </location>
</feature>
<dbReference type="CDD" id="cd01648">
    <property type="entry name" value="TERT"/>
    <property type="match status" value="1"/>
</dbReference>
<evidence type="ECO:0000256" key="11">
    <source>
        <dbReference type="ARBA" id="ARBA00023242"/>
    </source>
</evidence>
<dbReference type="Gene3D" id="3.30.70.2630">
    <property type="match status" value="1"/>
</dbReference>
<dbReference type="Proteomes" id="UP000094065">
    <property type="component" value="Unassembled WGS sequence"/>
</dbReference>
<evidence type="ECO:0000256" key="12">
    <source>
        <dbReference type="ARBA" id="ARBA00048173"/>
    </source>
</evidence>
<feature type="region of interest" description="Disordered" evidence="14">
    <location>
        <begin position="1"/>
        <end position="27"/>
    </location>
</feature>
<evidence type="ECO:0000256" key="5">
    <source>
        <dbReference type="ARBA" id="ARBA00022679"/>
    </source>
</evidence>
<evidence type="ECO:0000256" key="13">
    <source>
        <dbReference type="RuleBase" id="RU365061"/>
    </source>
</evidence>
<evidence type="ECO:0000256" key="1">
    <source>
        <dbReference type="ARBA" id="ARBA00008001"/>
    </source>
</evidence>
<protein>
    <recommendedName>
        <fullName evidence="3 13">Telomerase reverse transcriptase</fullName>
        <ecNumber evidence="2 13">2.7.7.49</ecNumber>
    </recommendedName>
    <alternativeName>
        <fullName evidence="13">Telomerase catalytic subunit</fullName>
    </alternativeName>
</protein>
<dbReference type="SUPFAM" id="SSF56672">
    <property type="entry name" value="DNA/RNA polymerases"/>
    <property type="match status" value="1"/>
</dbReference>
<dbReference type="Pfam" id="PF00078">
    <property type="entry name" value="RVT_1"/>
    <property type="match status" value="1"/>
</dbReference>
<evidence type="ECO:0000259" key="15">
    <source>
        <dbReference type="PROSITE" id="PS50878"/>
    </source>
</evidence>
<dbReference type="EC" id="2.7.7.49" evidence="2 13"/>
<dbReference type="GO" id="GO:0000333">
    <property type="term" value="C:telomerase catalytic core complex"/>
    <property type="evidence" value="ECO:0007669"/>
    <property type="project" value="TreeGrafter"/>
</dbReference>
<dbReference type="GO" id="GO:0042162">
    <property type="term" value="F:telomeric DNA binding"/>
    <property type="evidence" value="ECO:0007669"/>
    <property type="project" value="TreeGrafter"/>
</dbReference>
<keyword evidence="4 13" id="KW-0158">Chromosome</keyword>
<dbReference type="GO" id="GO:0007004">
    <property type="term" value="P:telomere maintenance via telomerase"/>
    <property type="evidence" value="ECO:0007669"/>
    <property type="project" value="TreeGrafter"/>
</dbReference>
<dbReference type="GeneID" id="30155480"/>
<evidence type="ECO:0000313" key="17">
    <source>
        <dbReference type="Proteomes" id="UP000094065"/>
    </source>
</evidence>
<comment type="caution">
    <text evidence="16">The sequence shown here is derived from an EMBL/GenBank/DDBJ whole genome shotgun (WGS) entry which is preliminary data.</text>
</comment>
<comment type="similarity">
    <text evidence="1 13">Belongs to the reverse transcriptase family. Telomerase subfamily.</text>
</comment>
<dbReference type="GO" id="GO:0003720">
    <property type="term" value="F:telomerase activity"/>
    <property type="evidence" value="ECO:0007669"/>
    <property type="project" value="InterPro"/>
</dbReference>
<dbReference type="InterPro" id="IPR021891">
    <property type="entry name" value="Telomerase_RBD"/>
</dbReference>
<evidence type="ECO:0000256" key="10">
    <source>
        <dbReference type="ARBA" id="ARBA00022918"/>
    </source>
</evidence>
<feature type="compositionally biased region" description="Polar residues" evidence="14">
    <location>
        <begin position="1"/>
        <end position="18"/>
    </location>
</feature>
<gene>
    <name evidence="16" type="ORF">L202_04171</name>
</gene>